<proteinExistence type="predicted"/>
<organism evidence="1 2">
    <name type="scientific">Monilinia fructicola</name>
    <name type="common">Brown rot fungus</name>
    <name type="synonym">Ciboria fructicola</name>
    <dbReference type="NCBI Taxonomy" id="38448"/>
    <lineage>
        <taxon>Eukaryota</taxon>
        <taxon>Fungi</taxon>
        <taxon>Dikarya</taxon>
        <taxon>Ascomycota</taxon>
        <taxon>Pezizomycotina</taxon>
        <taxon>Leotiomycetes</taxon>
        <taxon>Helotiales</taxon>
        <taxon>Sclerotiniaceae</taxon>
        <taxon>Monilinia</taxon>
    </lineage>
</organism>
<comment type="caution">
    <text evidence="1">The sequence shown here is derived from an EMBL/GenBank/DDBJ whole genome shotgun (WGS) entry which is preliminary data.</text>
</comment>
<evidence type="ECO:0000313" key="2">
    <source>
        <dbReference type="Proteomes" id="UP000322873"/>
    </source>
</evidence>
<gene>
    <name evidence="1" type="ORF">EYC84_007185</name>
</gene>
<dbReference type="EMBL" id="VICG01000001">
    <property type="protein sequence ID" value="KAA8577190.1"/>
    <property type="molecule type" value="Genomic_DNA"/>
</dbReference>
<keyword evidence="2" id="KW-1185">Reference proteome</keyword>
<name>A0A5M9K8K2_MONFR</name>
<reference evidence="1 2" key="1">
    <citation type="submission" date="2019-06" db="EMBL/GenBank/DDBJ databases">
        <title>Genome Sequence of the Brown Rot Fungal Pathogen Monilinia fructicola.</title>
        <authorList>
            <person name="De Miccolis Angelini R.M."/>
            <person name="Landi L."/>
            <person name="Abate D."/>
            <person name="Pollastro S."/>
            <person name="Romanazzi G."/>
            <person name="Faretra F."/>
        </authorList>
    </citation>
    <scope>NUCLEOTIDE SEQUENCE [LARGE SCALE GENOMIC DNA]</scope>
    <source>
        <strain evidence="1 2">Mfrc123</strain>
    </source>
</reference>
<evidence type="ECO:0000313" key="1">
    <source>
        <dbReference type="EMBL" id="KAA8577190.1"/>
    </source>
</evidence>
<protein>
    <submittedName>
        <fullName evidence="1">Uncharacterized protein</fullName>
    </submittedName>
</protein>
<dbReference type="Proteomes" id="UP000322873">
    <property type="component" value="Unassembled WGS sequence"/>
</dbReference>
<dbReference type="AlphaFoldDB" id="A0A5M9K8K2"/>
<sequence length="74" mass="8454">MGAVNRTRISRRLSCQCFGRGSIMVAACKFGYHEPKTHHAKVMASSIHSCSQCFSSPKWKFIMLGRVFSFFRLH</sequence>
<accession>A0A5M9K8K2</accession>